<dbReference type="AlphaFoldDB" id="A0A812QBV1"/>
<keyword evidence="1" id="KW-0472">Membrane</keyword>
<feature type="transmembrane region" description="Helical" evidence="1">
    <location>
        <begin position="176"/>
        <end position="198"/>
    </location>
</feature>
<feature type="transmembrane region" description="Helical" evidence="1">
    <location>
        <begin position="635"/>
        <end position="653"/>
    </location>
</feature>
<protein>
    <recommendedName>
        <fullName evidence="4">Transmembrane protein</fullName>
    </recommendedName>
</protein>
<keyword evidence="1" id="KW-0812">Transmembrane</keyword>
<accession>A0A812QBV1</accession>
<organism evidence="2 3">
    <name type="scientific">Symbiodinium natans</name>
    <dbReference type="NCBI Taxonomy" id="878477"/>
    <lineage>
        <taxon>Eukaryota</taxon>
        <taxon>Sar</taxon>
        <taxon>Alveolata</taxon>
        <taxon>Dinophyceae</taxon>
        <taxon>Suessiales</taxon>
        <taxon>Symbiodiniaceae</taxon>
        <taxon>Symbiodinium</taxon>
    </lineage>
</organism>
<evidence type="ECO:0008006" key="4">
    <source>
        <dbReference type="Google" id="ProtNLM"/>
    </source>
</evidence>
<feature type="transmembrane region" description="Helical" evidence="1">
    <location>
        <begin position="287"/>
        <end position="309"/>
    </location>
</feature>
<reference evidence="2" key="1">
    <citation type="submission" date="2021-02" db="EMBL/GenBank/DDBJ databases">
        <authorList>
            <person name="Dougan E. K."/>
            <person name="Rhodes N."/>
            <person name="Thang M."/>
            <person name="Chan C."/>
        </authorList>
    </citation>
    <scope>NUCLEOTIDE SEQUENCE</scope>
</reference>
<dbReference type="OrthoDB" id="413915at2759"/>
<sequence>MSMRTLLSKGLSKVIPTTRPSRDSYDSDEESSFSDRLEDLYKQSVSFHGSHQQFFIRVSLALSVAFWVTIFSLPLYFGRLHYKVFGFRGELHETYSAYGRDPVCESGMVGKMRNVGTFTEPKVVPWTSDMTPWQDNLRHRDIWCGYLPALWEDYWPNIAQFIVFTVYTSTGDTVRLAWQGLIGTACACLNLQFMCWLYPGGAYGAICSDEAECVETKYSVVVCWIDVLGVLFLFLVSRANENTIKFGMSWHVCFMMDFMNPTKELPGGMLESLSNINIWSNDLVPDILLTSFVGAAISILATLIPRVCFCMKPLANRVWASQNSLACAEQVGTVWQESIEYLCGTKPYAKKYQLQRKIDSVREKLTSTKSQVEQAWWETFQFGSPEQRRLKHHIFLTGVEGVQRTMYALANCILCEDFSGQHNDFIQPLRHCIKTLHYEAAHLTITCSKAAADGVITKEEADEIKALERQVTDSQQELLHDFRQAVPSGISANLAEEITFIFALSFWASTTEKLAGELVEHKPGKTWGQVISQGVHDTWGPQRILEIDHLKFVVRNWIPISVCYILAYALPSNSVFVQYSATMPNTLALLITRFSGSAFQKNIHRTLGVLLGKFWPILLKASWMAWPCQSNERGVLQLISLFGFIALSSYVYYSSKQFSTIACLVAGYGVYPLMIPCETDVSEDSYYAARYKEIGQVTVAIMLQFCIESALHATSPAELAIKKMEQAVASLRQGFRGFFEGDLESMAEGLKADGYLVEARSLATEADPNMQLAPGWQAPFKLRLYNMSLDVLEEIKSDFVMLWTACLDHDSPEGEPSSEILPPLSENPAMKDLHQRLTGHTQKIMDCLFKTLRHTHETPLDSEILDTVVDVSYSADVFSEEDRDRLYRSLTTNLPVMTKNKPVSVVNDPQARATVAIRALENAIHHLEDVSSLIIGEDIFD</sequence>
<evidence type="ECO:0000256" key="1">
    <source>
        <dbReference type="SAM" id="Phobius"/>
    </source>
</evidence>
<comment type="caution">
    <text evidence="2">The sequence shown here is derived from an EMBL/GenBank/DDBJ whole genome shotgun (WGS) entry which is preliminary data.</text>
</comment>
<proteinExistence type="predicted"/>
<feature type="transmembrane region" description="Helical" evidence="1">
    <location>
        <begin position="552"/>
        <end position="570"/>
    </location>
</feature>
<evidence type="ECO:0000313" key="2">
    <source>
        <dbReference type="EMBL" id="CAE7363786.1"/>
    </source>
</evidence>
<dbReference type="Proteomes" id="UP000604046">
    <property type="component" value="Unassembled WGS sequence"/>
</dbReference>
<gene>
    <name evidence="2" type="ORF">SNAT2548_LOCUS19673</name>
</gene>
<feature type="transmembrane region" description="Helical" evidence="1">
    <location>
        <begin position="54"/>
        <end position="77"/>
    </location>
</feature>
<dbReference type="EMBL" id="CAJNDS010002186">
    <property type="protein sequence ID" value="CAE7363786.1"/>
    <property type="molecule type" value="Genomic_DNA"/>
</dbReference>
<keyword evidence="3" id="KW-1185">Reference proteome</keyword>
<keyword evidence="1" id="KW-1133">Transmembrane helix</keyword>
<feature type="transmembrane region" description="Helical" evidence="1">
    <location>
        <begin position="218"/>
        <end position="236"/>
    </location>
</feature>
<feature type="transmembrane region" description="Helical" evidence="1">
    <location>
        <begin position="576"/>
        <end position="594"/>
    </location>
</feature>
<name>A0A812QBV1_9DINO</name>
<evidence type="ECO:0000313" key="3">
    <source>
        <dbReference type="Proteomes" id="UP000604046"/>
    </source>
</evidence>